<sequence>MLLEKGADINTKDNEGKLLLSKVISGSHRSAVELLLEKGAKVDEDVAKLIREKGQEANLSEVNKDIIALIREKGQYVSLMDMDIL</sequence>
<name>A0A194V372_CYTMA</name>
<accession>A0A194V372</accession>
<keyword evidence="1" id="KW-0040">ANK repeat</keyword>
<dbReference type="SUPFAM" id="SSF48403">
    <property type="entry name" value="Ankyrin repeat"/>
    <property type="match status" value="1"/>
</dbReference>
<dbReference type="InterPro" id="IPR036770">
    <property type="entry name" value="Ankyrin_rpt-contain_sf"/>
</dbReference>
<gene>
    <name evidence="2" type="ORF">VP1G_11041</name>
</gene>
<dbReference type="Proteomes" id="UP000078576">
    <property type="component" value="Unassembled WGS sequence"/>
</dbReference>
<dbReference type="OrthoDB" id="341259at2759"/>
<dbReference type="STRING" id="694573.A0A194V372"/>
<dbReference type="GO" id="GO:0034220">
    <property type="term" value="P:monoatomic ion transmembrane transport"/>
    <property type="evidence" value="ECO:0007669"/>
    <property type="project" value="UniProtKB-KW"/>
</dbReference>
<evidence type="ECO:0000256" key="1">
    <source>
        <dbReference type="PROSITE-ProRule" id="PRU00023"/>
    </source>
</evidence>
<dbReference type="InterPro" id="IPR002110">
    <property type="entry name" value="Ankyrin_rpt"/>
</dbReference>
<dbReference type="Gene3D" id="1.25.40.20">
    <property type="entry name" value="Ankyrin repeat-containing domain"/>
    <property type="match status" value="1"/>
</dbReference>
<dbReference type="PROSITE" id="PS50088">
    <property type="entry name" value="ANK_REPEAT"/>
    <property type="match status" value="1"/>
</dbReference>
<organism evidence="2 3">
    <name type="scientific">Cytospora mali</name>
    <name type="common">Apple Valsa canker fungus</name>
    <name type="synonym">Valsa mali</name>
    <dbReference type="NCBI Taxonomy" id="578113"/>
    <lineage>
        <taxon>Eukaryota</taxon>
        <taxon>Fungi</taxon>
        <taxon>Dikarya</taxon>
        <taxon>Ascomycota</taxon>
        <taxon>Pezizomycotina</taxon>
        <taxon>Sordariomycetes</taxon>
        <taxon>Sordariomycetidae</taxon>
        <taxon>Diaporthales</taxon>
        <taxon>Cytosporaceae</taxon>
        <taxon>Cytospora</taxon>
    </lineage>
</organism>
<evidence type="ECO:0000313" key="3">
    <source>
        <dbReference type="Proteomes" id="UP000078576"/>
    </source>
</evidence>
<keyword evidence="2" id="KW-0813">Transport</keyword>
<keyword evidence="3" id="KW-1185">Reference proteome</keyword>
<proteinExistence type="predicted"/>
<keyword evidence="2" id="KW-0406">Ion transport</keyword>
<feature type="repeat" description="ANK" evidence="1">
    <location>
        <begin position="1"/>
        <end position="14"/>
    </location>
</feature>
<dbReference type="EMBL" id="KN714712">
    <property type="protein sequence ID" value="KUI58367.1"/>
    <property type="molecule type" value="Genomic_DNA"/>
</dbReference>
<keyword evidence="2" id="KW-0407">Ion channel</keyword>
<dbReference type="AlphaFoldDB" id="A0A194V372"/>
<evidence type="ECO:0000313" key="2">
    <source>
        <dbReference type="EMBL" id="KUI58367.1"/>
    </source>
</evidence>
<reference evidence="3" key="1">
    <citation type="submission" date="2014-12" db="EMBL/GenBank/DDBJ databases">
        <title>Genome Sequence of Valsa Canker Pathogens Uncovers a Specific Adaption of Colonization on Woody Bark.</title>
        <authorList>
            <person name="Yin Z."/>
            <person name="Liu H."/>
            <person name="Gao X."/>
            <person name="Li Z."/>
            <person name="Song N."/>
            <person name="Ke X."/>
            <person name="Dai Q."/>
            <person name="Wu Y."/>
            <person name="Sun Y."/>
            <person name="Xu J.-R."/>
            <person name="Kang Z.K."/>
            <person name="Wang L."/>
            <person name="Huang L."/>
        </authorList>
    </citation>
    <scope>NUCLEOTIDE SEQUENCE [LARGE SCALE GENOMIC DNA]</scope>
    <source>
        <strain evidence="3">SXYL134</strain>
    </source>
</reference>
<protein>
    <submittedName>
        <fullName evidence="2">Potassium channel AKT6</fullName>
    </submittedName>
</protein>